<organism evidence="2 3">
    <name type="scientific">Orchesella cincta</name>
    <name type="common">Springtail</name>
    <name type="synonym">Podura cincta</name>
    <dbReference type="NCBI Taxonomy" id="48709"/>
    <lineage>
        <taxon>Eukaryota</taxon>
        <taxon>Metazoa</taxon>
        <taxon>Ecdysozoa</taxon>
        <taxon>Arthropoda</taxon>
        <taxon>Hexapoda</taxon>
        <taxon>Collembola</taxon>
        <taxon>Entomobryomorpha</taxon>
        <taxon>Entomobryoidea</taxon>
        <taxon>Orchesellidae</taxon>
        <taxon>Orchesellinae</taxon>
        <taxon>Orchesella</taxon>
    </lineage>
</organism>
<dbReference type="InterPro" id="IPR036872">
    <property type="entry name" value="CH_dom_sf"/>
</dbReference>
<accession>A0A1D2N434</accession>
<dbReference type="PROSITE" id="PS50021">
    <property type="entry name" value="CH"/>
    <property type="match status" value="1"/>
</dbReference>
<dbReference type="AlphaFoldDB" id="A0A1D2N434"/>
<dbReference type="Pfam" id="PF00307">
    <property type="entry name" value="CH"/>
    <property type="match status" value="1"/>
</dbReference>
<evidence type="ECO:0000313" key="3">
    <source>
        <dbReference type="Proteomes" id="UP000094527"/>
    </source>
</evidence>
<dbReference type="STRING" id="48709.A0A1D2N434"/>
<sequence>MTYCIRSKRKGDSNEDFYSIVHHEPQYDDYPQSIVQIYTDWANHYLEKARCKRQIQDLQVDVTDGVILADVIEAVTSQKVPDVHRKPKTSSQMRNSGSQSVGRYISKQSQSVSAACDDDEARASHGASFLAKNLRFCTNSSQSVLGAVFANISSTIVAVF</sequence>
<gene>
    <name evidence="2" type="ORF">Ocin01_06639</name>
</gene>
<proteinExistence type="predicted"/>
<protein>
    <submittedName>
        <fullName evidence="2">Protein sickie</fullName>
    </submittedName>
</protein>
<evidence type="ECO:0000259" key="1">
    <source>
        <dbReference type="PROSITE" id="PS50021"/>
    </source>
</evidence>
<dbReference type="Proteomes" id="UP000094527">
    <property type="component" value="Unassembled WGS sequence"/>
</dbReference>
<reference evidence="2 3" key="1">
    <citation type="journal article" date="2016" name="Genome Biol. Evol.">
        <title>Gene Family Evolution Reflects Adaptation to Soil Environmental Stressors in the Genome of the Collembolan Orchesella cincta.</title>
        <authorList>
            <person name="Faddeeva-Vakhrusheva A."/>
            <person name="Derks M.F."/>
            <person name="Anvar S.Y."/>
            <person name="Agamennone V."/>
            <person name="Suring W."/>
            <person name="Smit S."/>
            <person name="van Straalen N.M."/>
            <person name="Roelofs D."/>
        </authorList>
    </citation>
    <scope>NUCLEOTIDE SEQUENCE [LARGE SCALE GENOMIC DNA]</scope>
    <source>
        <tissue evidence="2">Mixed pool</tissue>
    </source>
</reference>
<dbReference type="Gene3D" id="1.10.418.10">
    <property type="entry name" value="Calponin-like domain"/>
    <property type="match status" value="1"/>
</dbReference>
<dbReference type="SUPFAM" id="SSF47576">
    <property type="entry name" value="Calponin-homology domain, CH-domain"/>
    <property type="match status" value="1"/>
</dbReference>
<comment type="caution">
    <text evidence="2">The sequence shown here is derived from an EMBL/GenBank/DDBJ whole genome shotgun (WGS) entry which is preliminary data.</text>
</comment>
<dbReference type="EMBL" id="LJIJ01000237">
    <property type="protein sequence ID" value="ODN00033.1"/>
    <property type="molecule type" value="Genomic_DNA"/>
</dbReference>
<dbReference type="InterPro" id="IPR001715">
    <property type="entry name" value="CH_dom"/>
</dbReference>
<dbReference type="OrthoDB" id="2161974at2759"/>
<evidence type="ECO:0000313" key="2">
    <source>
        <dbReference type="EMBL" id="ODN00033.1"/>
    </source>
</evidence>
<keyword evidence="3" id="KW-1185">Reference proteome</keyword>
<name>A0A1D2N434_ORCCI</name>
<feature type="domain" description="Calponin-homology (CH)" evidence="1">
    <location>
        <begin position="32"/>
        <end position="156"/>
    </location>
</feature>